<sequence length="176" mass="20123">MSLTLFLLFVFIAVSIILFSKDKVSSKLGENNKLVFKLKNTSWFQNHLMSGIFLFIMNATLFFTSCLLIYLLTYLLIPFLDLLVMVLAVFGSFFLWMIVNKAWQGSNANRIKMSILGSSFYILLSILFLFWLLNLEPSYPGEDLFMRSLGLMIGLVVSIVAFLSCLITTGFSFKRM</sequence>
<feature type="transmembrane region" description="Helical" evidence="1">
    <location>
        <begin position="79"/>
        <end position="99"/>
    </location>
</feature>
<keyword evidence="1" id="KW-0472">Membrane</keyword>
<gene>
    <name evidence="2" type="ORF">BED47_12430</name>
</gene>
<dbReference type="RefSeq" id="WP_069035034.1">
    <property type="nucleotide sequence ID" value="NZ_MDKC01000035.1"/>
</dbReference>
<accession>A0ABX2ZK91</accession>
<evidence type="ECO:0008006" key="4">
    <source>
        <dbReference type="Google" id="ProtNLM"/>
    </source>
</evidence>
<keyword evidence="3" id="KW-1185">Reference proteome</keyword>
<evidence type="ECO:0000256" key="1">
    <source>
        <dbReference type="SAM" id="Phobius"/>
    </source>
</evidence>
<evidence type="ECO:0000313" key="2">
    <source>
        <dbReference type="EMBL" id="ODG90140.1"/>
    </source>
</evidence>
<comment type="caution">
    <text evidence="2">The sequence shown here is derived from an EMBL/GenBank/DDBJ whole genome shotgun (WGS) entry which is preliminary data.</text>
</comment>
<keyword evidence="1" id="KW-0812">Transmembrane</keyword>
<name>A0ABX2ZK91_9BACI</name>
<feature type="transmembrane region" description="Helical" evidence="1">
    <location>
        <begin position="145"/>
        <end position="173"/>
    </location>
</feature>
<proteinExistence type="predicted"/>
<dbReference type="Proteomes" id="UP000094580">
    <property type="component" value="Unassembled WGS sequence"/>
</dbReference>
<feature type="transmembrane region" description="Helical" evidence="1">
    <location>
        <begin position="50"/>
        <end position="72"/>
    </location>
</feature>
<dbReference type="EMBL" id="MDKC01000035">
    <property type="protein sequence ID" value="ODG90140.1"/>
    <property type="molecule type" value="Genomic_DNA"/>
</dbReference>
<protein>
    <recommendedName>
        <fullName evidence="4">NADH dehydrogenase subunit 6</fullName>
    </recommendedName>
</protein>
<keyword evidence="1" id="KW-1133">Transmembrane helix</keyword>
<organism evidence="2 3">
    <name type="scientific">Gottfriedia luciferensis</name>
    <dbReference type="NCBI Taxonomy" id="178774"/>
    <lineage>
        <taxon>Bacteria</taxon>
        <taxon>Bacillati</taxon>
        <taxon>Bacillota</taxon>
        <taxon>Bacilli</taxon>
        <taxon>Bacillales</taxon>
        <taxon>Bacillaceae</taxon>
        <taxon>Gottfriedia</taxon>
    </lineage>
</organism>
<reference evidence="2 3" key="1">
    <citation type="submission" date="2016-07" db="EMBL/GenBank/DDBJ databases">
        <authorList>
            <person name="Townsley L."/>
            <person name="Shank E.A."/>
        </authorList>
    </citation>
    <scope>NUCLEOTIDE SEQUENCE [LARGE SCALE GENOMIC DNA]</scope>
    <source>
        <strain evidence="2 3">CH01</strain>
    </source>
</reference>
<evidence type="ECO:0000313" key="3">
    <source>
        <dbReference type="Proteomes" id="UP000094580"/>
    </source>
</evidence>
<feature type="transmembrane region" description="Helical" evidence="1">
    <location>
        <begin position="111"/>
        <end position="133"/>
    </location>
</feature>